<gene>
    <name evidence="1" type="ORF">PECUL_23A004083</name>
</gene>
<reference evidence="1" key="1">
    <citation type="submission" date="2022-03" db="EMBL/GenBank/DDBJ databases">
        <authorList>
            <person name="Alioto T."/>
            <person name="Alioto T."/>
            <person name="Gomez Garrido J."/>
        </authorList>
    </citation>
    <scope>NUCLEOTIDE SEQUENCE</scope>
</reference>
<protein>
    <submittedName>
        <fullName evidence="1">Uncharacterized protein</fullName>
    </submittedName>
</protein>
<sequence length="111" mass="12180">QLYLCKSPISPDHQDLTGRKGEAIAVGGIFGVSPNMRDTTWLLDPSNTHYDLEAKLDVIFGARSISASKEVSCRGYKPNFPSVSRCAPSEALQRLKNHWNIEGAGQYLATD</sequence>
<accession>A0AAD1VZJ0</accession>
<dbReference type="Proteomes" id="UP001295444">
    <property type="component" value="Chromosome 03"/>
</dbReference>
<evidence type="ECO:0000313" key="2">
    <source>
        <dbReference type="Proteomes" id="UP001295444"/>
    </source>
</evidence>
<dbReference type="EMBL" id="OW240914">
    <property type="protein sequence ID" value="CAH2275826.1"/>
    <property type="molecule type" value="Genomic_DNA"/>
</dbReference>
<feature type="non-terminal residue" evidence="1">
    <location>
        <position position="1"/>
    </location>
</feature>
<name>A0AAD1VZJ0_PELCU</name>
<keyword evidence="2" id="KW-1185">Reference proteome</keyword>
<proteinExistence type="predicted"/>
<evidence type="ECO:0000313" key="1">
    <source>
        <dbReference type="EMBL" id="CAH2275826.1"/>
    </source>
</evidence>
<organism evidence="1 2">
    <name type="scientific">Pelobates cultripes</name>
    <name type="common">Western spadefoot toad</name>
    <dbReference type="NCBI Taxonomy" id="61616"/>
    <lineage>
        <taxon>Eukaryota</taxon>
        <taxon>Metazoa</taxon>
        <taxon>Chordata</taxon>
        <taxon>Craniata</taxon>
        <taxon>Vertebrata</taxon>
        <taxon>Euteleostomi</taxon>
        <taxon>Amphibia</taxon>
        <taxon>Batrachia</taxon>
        <taxon>Anura</taxon>
        <taxon>Pelobatoidea</taxon>
        <taxon>Pelobatidae</taxon>
        <taxon>Pelobates</taxon>
    </lineage>
</organism>
<dbReference type="AlphaFoldDB" id="A0AAD1VZJ0"/>